<evidence type="ECO:0000313" key="2">
    <source>
        <dbReference type="EMBL" id="CAE7488878.1"/>
    </source>
</evidence>
<dbReference type="Proteomes" id="UP000604046">
    <property type="component" value="Unassembled WGS sequence"/>
</dbReference>
<sequence length="273" mass="30877">MLALKLTVPDGTAQKSAPDLLDWFRQRDRELFDHLEEWLNRLQALLDKTAFGESLNGSLNGRKKDTSLPWFKDPQASLTSLQDEGRAVSVSEVLKESDQKLLELLEDWLSRRYRAMQGSILMLMCWVQGGIAVRTSVMANASADSEMPCALGLGRCCESKCNGEHVYHGRSDTTVTYTDCTVSENWEFQMVSPGKFKPVDRKLSLETKLAPGFDVPWTAKYFCQERCIISTPRTRREDPQPQDQKSDVLRAGGERSDAPVCAFDERLLYTLLD</sequence>
<dbReference type="AlphaFoldDB" id="A0A812SRG9"/>
<protein>
    <submittedName>
        <fullName evidence="2">UVR8 protein</fullName>
    </submittedName>
</protein>
<comment type="caution">
    <text evidence="2">The sequence shown here is derived from an EMBL/GenBank/DDBJ whole genome shotgun (WGS) entry which is preliminary data.</text>
</comment>
<evidence type="ECO:0000256" key="1">
    <source>
        <dbReference type="SAM" id="MobiDB-lite"/>
    </source>
</evidence>
<accession>A0A812SRG9</accession>
<evidence type="ECO:0000313" key="3">
    <source>
        <dbReference type="Proteomes" id="UP000604046"/>
    </source>
</evidence>
<organism evidence="2 3">
    <name type="scientific">Symbiodinium natans</name>
    <dbReference type="NCBI Taxonomy" id="878477"/>
    <lineage>
        <taxon>Eukaryota</taxon>
        <taxon>Sar</taxon>
        <taxon>Alveolata</taxon>
        <taxon>Dinophyceae</taxon>
        <taxon>Suessiales</taxon>
        <taxon>Symbiodiniaceae</taxon>
        <taxon>Symbiodinium</taxon>
    </lineage>
</organism>
<feature type="compositionally biased region" description="Basic and acidic residues" evidence="1">
    <location>
        <begin position="234"/>
        <end position="253"/>
    </location>
</feature>
<name>A0A812SRG9_9DINO</name>
<gene>
    <name evidence="2" type="primary">UVR8</name>
    <name evidence="2" type="ORF">SNAT2548_LOCUS27417</name>
</gene>
<keyword evidence="3" id="KW-1185">Reference proteome</keyword>
<dbReference type="EMBL" id="CAJNDS010002468">
    <property type="protein sequence ID" value="CAE7488878.1"/>
    <property type="molecule type" value="Genomic_DNA"/>
</dbReference>
<dbReference type="OrthoDB" id="10381906at2759"/>
<proteinExistence type="predicted"/>
<reference evidence="2" key="1">
    <citation type="submission" date="2021-02" db="EMBL/GenBank/DDBJ databases">
        <authorList>
            <person name="Dougan E. K."/>
            <person name="Rhodes N."/>
            <person name="Thang M."/>
            <person name="Chan C."/>
        </authorList>
    </citation>
    <scope>NUCLEOTIDE SEQUENCE</scope>
</reference>
<feature type="region of interest" description="Disordered" evidence="1">
    <location>
        <begin position="233"/>
        <end position="253"/>
    </location>
</feature>